<feature type="region of interest" description="Disordered" evidence="1">
    <location>
        <begin position="366"/>
        <end position="404"/>
    </location>
</feature>
<evidence type="ECO:0000313" key="2">
    <source>
        <dbReference type="EMBL" id="GAU94972.1"/>
    </source>
</evidence>
<sequence>MAAVQNDRSAGKLTPVTSATFRPTHATESLLNFGQADRDLADEFQEAQETVYTMPDGTEVRPNNRDPFYSCLTTHNSHYLAAPNGCLAIHLVYAKHLDTRTIQRLFPNSDHLDYYVRVDFLDKQLYSELIVDVPVGTGRIIFDHLVTFTIEDIAINDGSEAQIVSLHLIAIDESDPQRHIIVASVERPLLDFIRWMISSEMLVLSRPARINETDGGLEGERFMGRLLIKSAFAYGRFGFGYSNQIFDERMEPKDAMAHSLFPRYAPLPSRIQETGNVLRFKPIIPLIHTFPFPEMSDTPIGDVSLKQPVEYQDEEEQTVTEAIPWDNPYLYYIPIMSKELLNDWTVKLRGLKGKTRRRIAYLQQMSAPEPGRGYKTLPQAQGVRAEKSAVLPEKSDSPKNLKVE</sequence>
<protein>
    <submittedName>
        <fullName evidence="2">Uncharacterized protein</fullName>
    </submittedName>
</protein>
<comment type="caution">
    <text evidence="2">The sequence shown here is derived from an EMBL/GenBank/DDBJ whole genome shotgun (WGS) entry which is preliminary data.</text>
</comment>
<name>A0A1D1V4T7_RAMVA</name>
<dbReference type="Proteomes" id="UP000186922">
    <property type="component" value="Unassembled WGS sequence"/>
</dbReference>
<proteinExistence type="predicted"/>
<accession>A0A1D1V4T7</accession>
<feature type="compositionally biased region" description="Basic and acidic residues" evidence="1">
    <location>
        <begin position="393"/>
        <end position="404"/>
    </location>
</feature>
<dbReference type="AlphaFoldDB" id="A0A1D1V4T7"/>
<dbReference type="OrthoDB" id="10060600at2759"/>
<gene>
    <name evidence="2" type="primary">RvY_06666-1</name>
    <name evidence="2" type="synonym">RvY_06666.1</name>
    <name evidence="2" type="ORF">RvY_06666</name>
</gene>
<organism evidence="2 3">
    <name type="scientific">Ramazzottius varieornatus</name>
    <name type="common">Water bear</name>
    <name type="synonym">Tardigrade</name>
    <dbReference type="NCBI Taxonomy" id="947166"/>
    <lineage>
        <taxon>Eukaryota</taxon>
        <taxon>Metazoa</taxon>
        <taxon>Ecdysozoa</taxon>
        <taxon>Tardigrada</taxon>
        <taxon>Eutardigrada</taxon>
        <taxon>Parachela</taxon>
        <taxon>Hypsibioidea</taxon>
        <taxon>Ramazzottiidae</taxon>
        <taxon>Ramazzottius</taxon>
    </lineage>
</organism>
<dbReference type="EMBL" id="BDGG01000003">
    <property type="protein sequence ID" value="GAU94972.1"/>
    <property type="molecule type" value="Genomic_DNA"/>
</dbReference>
<reference evidence="2 3" key="1">
    <citation type="journal article" date="2016" name="Nat. Commun.">
        <title>Extremotolerant tardigrade genome and improved radiotolerance of human cultured cells by tardigrade-unique protein.</title>
        <authorList>
            <person name="Hashimoto T."/>
            <person name="Horikawa D.D."/>
            <person name="Saito Y."/>
            <person name="Kuwahara H."/>
            <person name="Kozuka-Hata H."/>
            <person name="Shin-I T."/>
            <person name="Minakuchi Y."/>
            <person name="Ohishi K."/>
            <person name="Motoyama A."/>
            <person name="Aizu T."/>
            <person name="Enomoto A."/>
            <person name="Kondo K."/>
            <person name="Tanaka S."/>
            <person name="Hara Y."/>
            <person name="Koshikawa S."/>
            <person name="Sagara H."/>
            <person name="Miura T."/>
            <person name="Yokobori S."/>
            <person name="Miyagawa K."/>
            <person name="Suzuki Y."/>
            <person name="Kubo T."/>
            <person name="Oyama M."/>
            <person name="Kohara Y."/>
            <person name="Fujiyama A."/>
            <person name="Arakawa K."/>
            <person name="Katayama T."/>
            <person name="Toyoda A."/>
            <person name="Kunieda T."/>
        </authorList>
    </citation>
    <scope>NUCLEOTIDE SEQUENCE [LARGE SCALE GENOMIC DNA]</scope>
    <source>
        <strain evidence="2 3">YOKOZUNA-1</strain>
    </source>
</reference>
<evidence type="ECO:0000256" key="1">
    <source>
        <dbReference type="SAM" id="MobiDB-lite"/>
    </source>
</evidence>
<evidence type="ECO:0000313" key="3">
    <source>
        <dbReference type="Proteomes" id="UP000186922"/>
    </source>
</evidence>
<keyword evidence="3" id="KW-1185">Reference proteome</keyword>